<protein>
    <recommendedName>
        <fullName evidence="4">Aminotransferase class I/classII large domain-containing protein</fullName>
    </recommendedName>
</protein>
<dbReference type="EMBL" id="CAUOFW020000726">
    <property type="protein sequence ID" value="CAK9135941.1"/>
    <property type="molecule type" value="Genomic_DNA"/>
</dbReference>
<keyword evidence="3" id="KW-0472">Membrane</keyword>
<evidence type="ECO:0000259" key="4">
    <source>
        <dbReference type="Pfam" id="PF00155"/>
    </source>
</evidence>
<evidence type="ECO:0000256" key="1">
    <source>
        <dbReference type="ARBA" id="ARBA00022898"/>
    </source>
</evidence>
<organism evidence="5 6">
    <name type="scientific">Ilex paraguariensis</name>
    <name type="common">yerba mate</name>
    <dbReference type="NCBI Taxonomy" id="185542"/>
    <lineage>
        <taxon>Eukaryota</taxon>
        <taxon>Viridiplantae</taxon>
        <taxon>Streptophyta</taxon>
        <taxon>Embryophyta</taxon>
        <taxon>Tracheophyta</taxon>
        <taxon>Spermatophyta</taxon>
        <taxon>Magnoliopsida</taxon>
        <taxon>eudicotyledons</taxon>
        <taxon>Gunneridae</taxon>
        <taxon>Pentapetalae</taxon>
        <taxon>asterids</taxon>
        <taxon>campanulids</taxon>
        <taxon>Aquifoliales</taxon>
        <taxon>Aquifoliaceae</taxon>
        <taxon>Ilex</taxon>
    </lineage>
</organism>
<keyword evidence="6" id="KW-1185">Reference proteome</keyword>
<keyword evidence="3" id="KW-0812">Transmembrane</keyword>
<dbReference type="PANTHER" id="PTHR43795:SF85">
    <property type="entry name" value="AMINOTRANSFERASE ACS10-RELATED"/>
    <property type="match status" value="1"/>
</dbReference>
<dbReference type="InterPro" id="IPR015421">
    <property type="entry name" value="PyrdxlP-dep_Trfase_major"/>
</dbReference>
<dbReference type="InterPro" id="IPR015424">
    <property type="entry name" value="PyrdxlP-dep_Trfase"/>
</dbReference>
<evidence type="ECO:0000313" key="6">
    <source>
        <dbReference type="Proteomes" id="UP001642360"/>
    </source>
</evidence>
<dbReference type="PANTHER" id="PTHR43795">
    <property type="entry name" value="BIFUNCTIONAL ASPARTATE AMINOTRANSFERASE AND GLUTAMATE/ASPARTATE-PREPHENATE AMINOTRANSFERASE-RELATED"/>
    <property type="match status" value="1"/>
</dbReference>
<keyword evidence="1" id="KW-0663">Pyridoxal phosphate</keyword>
<reference evidence="5 6" key="1">
    <citation type="submission" date="2024-02" db="EMBL/GenBank/DDBJ databases">
        <authorList>
            <person name="Vignale AGUSTIN F."/>
            <person name="Sosa J E."/>
            <person name="Modenutti C."/>
        </authorList>
    </citation>
    <scope>NUCLEOTIDE SEQUENCE [LARGE SCALE GENOMIC DNA]</scope>
</reference>
<dbReference type="InterPro" id="IPR004839">
    <property type="entry name" value="Aminotransferase_I/II_large"/>
</dbReference>
<sequence>MTQTRKPTAQSDEDTTKSITATTRGSGGGATTAMRVIVPLQGVVQGRGGLVLGSVIPCALFYFLQFYLKRNRSGGPTTPPPAETTTSPSADQLEEVSSGLQRVQSRLLLSPRGSGSPAPISSRANSIVKQADGPYYVGLNRVSEDPYDETSNPDGIIQLGLAENKLSLDLVQGWLVENGKDAFDGQDLSIILQAVAGFMSQVMERPVSFNPSRIVLTAGATPAIEMLTFCLADAGNAYLVPSPYYPE</sequence>
<comment type="caution">
    <text evidence="5">The sequence shown here is derived from an EMBL/GenBank/DDBJ whole genome shotgun (WGS) entry which is preliminary data.</text>
</comment>
<dbReference type="AlphaFoldDB" id="A0ABC8QUK0"/>
<evidence type="ECO:0000313" key="5">
    <source>
        <dbReference type="EMBL" id="CAK9135941.1"/>
    </source>
</evidence>
<dbReference type="SUPFAM" id="SSF53383">
    <property type="entry name" value="PLP-dependent transferases"/>
    <property type="match status" value="1"/>
</dbReference>
<feature type="domain" description="Aminotransferase class I/classII large" evidence="4">
    <location>
        <begin position="193"/>
        <end position="246"/>
    </location>
</feature>
<gene>
    <name evidence="5" type="ORF">ILEXP_LOCUS2905</name>
</gene>
<proteinExistence type="predicted"/>
<dbReference type="InterPro" id="IPR015422">
    <property type="entry name" value="PyrdxlP-dep_Trfase_small"/>
</dbReference>
<feature type="region of interest" description="Disordered" evidence="2">
    <location>
        <begin position="73"/>
        <end position="96"/>
    </location>
</feature>
<dbReference type="InterPro" id="IPR050478">
    <property type="entry name" value="Ethylene_sulfur-biosynth"/>
</dbReference>
<feature type="transmembrane region" description="Helical" evidence="3">
    <location>
        <begin position="49"/>
        <end position="68"/>
    </location>
</feature>
<dbReference type="Gene3D" id="3.40.640.10">
    <property type="entry name" value="Type I PLP-dependent aspartate aminotransferase-like (Major domain)"/>
    <property type="match status" value="1"/>
</dbReference>
<name>A0ABC8QUK0_9AQUA</name>
<keyword evidence="3" id="KW-1133">Transmembrane helix</keyword>
<dbReference type="Pfam" id="PF00155">
    <property type="entry name" value="Aminotran_1_2"/>
    <property type="match status" value="1"/>
</dbReference>
<evidence type="ECO:0000256" key="2">
    <source>
        <dbReference type="SAM" id="MobiDB-lite"/>
    </source>
</evidence>
<dbReference type="Proteomes" id="UP001642360">
    <property type="component" value="Unassembled WGS sequence"/>
</dbReference>
<dbReference type="Gene3D" id="3.90.1150.10">
    <property type="entry name" value="Aspartate Aminotransferase, domain 1"/>
    <property type="match status" value="1"/>
</dbReference>
<feature type="region of interest" description="Disordered" evidence="2">
    <location>
        <begin position="1"/>
        <end position="30"/>
    </location>
</feature>
<feature type="compositionally biased region" description="Polar residues" evidence="2">
    <location>
        <begin position="1"/>
        <end position="10"/>
    </location>
</feature>
<accession>A0ABC8QUK0</accession>
<evidence type="ECO:0000256" key="3">
    <source>
        <dbReference type="SAM" id="Phobius"/>
    </source>
</evidence>